<proteinExistence type="predicted"/>
<organism evidence="1 2">
    <name type="scientific">Bradyrhizobium shewense</name>
    <dbReference type="NCBI Taxonomy" id="1761772"/>
    <lineage>
        <taxon>Bacteria</taxon>
        <taxon>Pseudomonadati</taxon>
        <taxon>Pseudomonadota</taxon>
        <taxon>Alphaproteobacteria</taxon>
        <taxon>Hyphomicrobiales</taxon>
        <taxon>Nitrobacteraceae</taxon>
        <taxon>Bradyrhizobium</taxon>
    </lineage>
</organism>
<dbReference type="AlphaFoldDB" id="A0A1C3XUC0"/>
<evidence type="ECO:0000313" key="1">
    <source>
        <dbReference type="EMBL" id="SCB55594.1"/>
    </source>
</evidence>
<dbReference type="EMBL" id="FMAI01000046">
    <property type="protein sequence ID" value="SCB55594.1"/>
    <property type="molecule type" value="Genomic_DNA"/>
</dbReference>
<gene>
    <name evidence="1" type="ORF">GA0061098_104611</name>
</gene>
<protein>
    <recommendedName>
        <fullName evidence="3">Transposase IS116/IS110/IS902 family protein</fullName>
    </recommendedName>
</protein>
<name>A0A1C3XUC0_9BRAD</name>
<evidence type="ECO:0008006" key="3">
    <source>
        <dbReference type="Google" id="ProtNLM"/>
    </source>
</evidence>
<evidence type="ECO:0000313" key="2">
    <source>
        <dbReference type="Proteomes" id="UP000199184"/>
    </source>
</evidence>
<sequence>MGERTLRRLLIIGSSAVVQQSSKLGAPKGSWLEQMLARKPRMLVTVALANKIARIVWALLVKQENHRAPVAAKA</sequence>
<accession>A0A1C3XUC0</accession>
<dbReference type="Proteomes" id="UP000199184">
    <property type="component" value="Unassembled WGS sequence"/>
</dbReference>
<reference evidence="2" key="1">
    <citation type="submission" date="2016-08" db="EMBL/GenBank/DDBJ databases">
        <authorList>
            <person name="Varghese N."/>
            <person name="Submissions Spin"/>
        </authorList>
    </citation>
    <scope>NUCLEOTIDE SEQUENCE [LARGE SCALE GENOMIC DNA]</scope>
    <source>
        <strain evidence="2">ERR11</strain>
    </source>
</reference>
<keyword evidence="2" id="KW-1185">Reference proteome</keyword>